<feature type="compositionally biased region" description="Low complexity" evidence="1">
    <location>
        <begin position="72"/>
        <end position="84"/>
    </location>
</feature>
<evidence type="ECO:0000313" key="3">
    <source>
        <dbReference type="Proteomes" id="UP000050424"/>
    </source>
</evidence>
<evidence type="ECO:0000256" key="1">
    <source>
        <dbReference type="SAM" id="MobiDB-lite"/>
    </source>
</evidence>
<feature type="compositionally biased region" description="Polar residues" evidence="1">
    <location>
        <begin position="587"/>
        <end position="599"/>
    </location>
</feature>
<comment type="caution">
    <text evidence="2">The sequence shown here is derived from an EMBL/GenBank/DDBJ whole genome shotgun (WGS) entry which is preliminary data.</text>
</comment>
<gene>
    <name evidence="2" type="ORF">AK830_g598</name>
</gene>
<organism evidence="2 3">
    <name type="scientific">Neonectria ditissima</name>
    <dbReference type="NCBI Taxonomy" id="78410"/>
    <lineage>
        <taxon>Eukaryota</taxon>
        <taxon>Fungi</taxon>
        <taxon>Dikarya</taxon>
        <taxon>Ascomycota</taxon>
        <taxon>Pezizomycotina</taxon>
        <taxon>Sordariomycetes</taxon>
        <taxon>Hypocreomycetidae</taxon>
        <taxon>Hypocreales</taxon>
        <taxon>Nectriaceae</taxon>
        <taxon>Neonectria</taxon>
    </lineage>
</organism>
<dbReference type="Proteomes" id="UP000050424">
    <property type="component" value="Unassembled WGS sequence"/>
</dbReference>
<feature type="compositionally biased region" description="Basic and acidic residues" evidence="1">
    <location>
        <begin position="532"/>
        <end position="544"/>
    </location>
</feature>
<evidence type="ECO:0000313" key="2">
    <source>
        <dbReference type="EMBL" id="KPM45852.1"/>
    </source>
</evidence>
<dbReference type="OrthoDB" id="3538943at2759"/>
<feature type="compositionally biased region" description="Polar residues" evidence="1">
    <location>
        <begin position="91"/>
        <end position="102"/>
    </location>
</feature>
<feature type="region of interest" description="Disordered" evidence="1">
    <location>
        <begin position="532"/>
        <end position="653"/>
    </location>
</feature>
<sequence length="653" mass="72084">MLARRNLTIIPKDQQKLLEDPSSWAVDLKNKPHGLANVPGHVLETAKQAYIAQTKAKGAPQSRPSAQLPNQTPTRSGSRGSSPPGSAPNPKHNNVQRTQNEHPSSPPVSSPENPIDWTPSPDRNPPVSAPKSPIAWSPSPDRNPPVSALKSPIAWSPSPDRDPPLPQMPVKPSVVHETPKAAPMAPPPRPAAPFSFPSSDGPEEDLEVELPQPQVHQDDPINREAARLQATVQSPIPPGTWTTDTPPCAQPTHASQRVIPNTVVAKPAARDAPSEPRRERRMKAIQFSDKTPKKFQAGMNRLAPTKTFSEIDSSISTSPSSVIPATLEESLTQGSILQSVETVKEMDIDDEEDDEGNEMEVTIERSQIQAPVVSPHQSHRSAQSIPPSLPHISPNSDIEPFQAFKMAYPTYTENYSGTLWDFIKACVSLLWLNRRRGLRECLFDDFIRTFVDYQEYVSNAGPGQEALVGIEWFNNLRGPAIFNSMMVTKENVGYILDSYPKEVAKARSMITGDDDSEVEIVRLSKPVPVKERLEETASEVRQDLDLESSMDIDRREPPRQPISTPASTSASRPRPILTQAPPPPSPAWNSTVHPSTIATPATRAKRPRGSQYFDKLVSSSSSKRTPRRRTAEERAKLKEHFEKRMKNRASAQM</sequence>
<name>A0A0N8H8Y3_9HYPO</name>
<dbReference type="STRING" id="78410.A0A0N8H8Y3"/>
<keyword evidence="3" id="KW-1185">Reference proteome</keyword>
<feature type="compositionally biased region" description="Basic and acidic residues" evidence="1">
    <location>
        <begin position="268"/>
        <end position="278"/>
    </location>
</feature>
<reference evidence="2 3" key="1">
    <citation type="submission" date="2015-09" db="EMBL/GenBank/DDBJ databases">
        <title>Draft genome of a European isolate of the apple canker pathogen Neonectria ditissima.</title>
        <authorList>
            <person name="Gomez-Cortecero A."/>
            <person name="Harrison R.J."/>
            <person name="Armitage A.D."/>
        </authorList>
    </citation>
    <scope>NUCLEOTIDE SEQUENCE [LARGE SCALE GENOMIC DNA]</scope>
    <source>
        <strain evidence="2 3">R09/05</strain>
    </source>
</reference>
<feature type="region of interest" description="Disordered" evidence="1">
    <location>
        <begin position="233"/>
        <end position="289"/>
    </location>
</feature>
<feature type="compositionally biased region" description="Polar residues" evidence="1">
    <location>
        <begin position="233"/>
        <end position="245"/>
    </location>
</feature>
<feature type="compositionally biased region" description="Polar residues" evidence="1">
    <location>
        <begin position="62"/>
        <end position="71"/>
    </location>
</feature>
<feature type="compositionally biased region" description="Basic and acidic residues" evidence="1">
    <location>
        <begin position="629"/>
        <end position="644"/>
    </location>
</feature>
<dbReference type="EMBL" id="LKCW01000004">
    <property type="protein sequence ID" value="KPM45852.1"/>
    <property type="molecule type" value="Genomic_DNA"/>
</dbReference>
<proteinExistence type="predicted"/>
<protein>
    <submittedName>
        <fullName evidence="2">Uncharacterized protein</fullName>
    </submittedName>
</protein>
<dbReference type="AlphaFoldDB" id="A0A0N8H8Y3"/>
<feature type="region of interest" description="Disordered" evidence="1">
    <location>
        <begin position="51"/>
        <end position="207"/>
    </location>
</feature>
<feature type="compositionally biased region" description="Polar residues" evidence="1">
    <location>
        <begin position="561"/>
        <end position="571"/>
    </location>
</feature>
<accession>A0A0N8H8Y3</accession>